<dbReference type="EMBL" id="MU006611">
    <property type="protein sequence ID" value="KAF2742310.1"/>
    <property type="molecule type" value="Genomic_DNA"/>
</dbReference>
<name>A0A6A6UY28_9PLEO</name>
<evidence type="ECO:0000313" key="1">
    <source>
        <dbReference type="EMBL" id="KAF2742310.1"/>
    </source>
</evidence>
<protein>
    <submittedName>
        <fullName evidence="1">Uncharacterized protein</fullName>
    </submittedName>
</protein>
<keyword evidence="2" id="KW-1185">Reference proteome</keyword>
<accession>A0A6A6UY28</accession>
<dbReference type="AlphaFoldDB" id="A0A6A6UY28"/>
<proteinExistence type="predicted"/>
<reference evidence="1" key="1">
    <citation type="journal article" date="2020" name="Stud. Mycol.">
        <title>101 Dothideomycetes genomes: a test case for predicting lifestyles and emergence of pathogens.</title>
        <authorList>
            <person name="Haridas S."/>
            <person name="Albert R."/>
            <person name="Binder M."/>
            <person name="Bloem J."/>
            <person name="Labutti K."/>
            <person name="Salamov A."/>
            <person name="Andreopoulos B."/>
            <person name="Baker S."/>
            <person name="Barry K."/>
            <person name="Bills G."/>
            <person name="Bluhm B."/>
            <person name="Cannon C."/>
            <person name="Castanera R."/>
            <person name="Culley D."/>
            <person name="Daum C."/>
            <person name="Ezra D."/>
            <person name="Gonzalez J."/>
            <person name="Henrissat B."/>
            <person name="Kuo A."/>
            <person name="Liang C."/>
            <person name="Lipzen A."/>
            <person name="Lutzoni F."/>
            <person name="Magnuson J."/>
            <person name="Mondo S."/>
            <person name="Nolan M."/>
            <person name="Ohm R."/>
            <person name="Pangilinan J."/>
            <person name="Park H.-J."/>
            <person name="Ramirez L."/>
            <person name="Alfaro M."/>
            <person name="Sun H."/>
            <person name="Tritt A."/>
            <person name="Yoshinaga Y."/>
            <person name="Zwiers L.-H."/>
            <person name="Turgeon B."/>
            <person name="Goodwin S."/>
            <person name="Spatafora J."/>
            <person name="Crous P."/>
            <person name="Grigoriev I."/>
        </authorList>
    </citation>
    <scope>NUCLEOTIDE SEQUENCE</scope>
    <source>
        <strain evidence="1">CBS 119925</strain>
    </source>
</reference>
<dbReference type="Proteomes" id="UP000799440">
    <property type="component" value="Unassembled WGS sequence"/>
</dbReference>
<sequence length="168" mass="19229">MYLDHGISDTQEPQNVQDIVQKDPVAKELFRIFRRYEARANYLRSKDADDTPQTNNTYMTDDMFGADLELISFLSSIWMLSSDPHFQEIFTGFCINKSCSWFELRFARRYVVAVATSTENSPYVGTTPTGSLSRKCRTAHQDDRGDIFCFWSHNCNSSKDTSKTTSSG</sequence>
<organism evidence="1 2">
    <name type="scientific">Sporormia fimetaria CBS 119925</name>
    <dbReference type="NCBI Taxonomy" id="1340428"/>
    <lineage>
        <taxon>Eukaryota</taxon>
        <taxon>Fungi</taxon>
        <taxon>Dikarya</taxon>
        <taxon>Ascomycota</taxon>
        <taxon>Pezizomycotina</taxon>
        <taxon>Dothideomycetes</taxon>
        <taxon>Pleosporomycetidae</taxon>
        <taxon>Pleosporales</taxon>
        <taxon>Sporormiaceae</taxon>
        <taxon>Sporormia</taxon>
    </lineage>
</organism>
<evidence type="ECO:0000313" key="2">
    <source>
        <dbReference type="Proteomes" id="UP000799440"/>
    </source>
</evidence>
<gene>
    <name evidence="1" type="ORF">M011DRAFT_512424</name>
</gene>